<gene>
    <name evidence="1" type="ORF">DPMN_124071</name>
</gene>
<dbReference type="Proteomes" id="UP000828390">
    <property type="component" value="Unassembled WGS sequence"/>
</dbReference>
<dbReference type="AlphaFoldDB" id="A0A9D4GSU4"/>
<reference evidence="1" key="2">
    <citation type="submission" date="2020-11" db="EMBL/GenBank/DDBJ databases">
        <authorList>
            <person name="McCartney M.A."/>
            <person name="Auch B."/>
            <person name="Kono T."/>
            <person name="Mallez S."/>
            <person name="Becker A."/>
            <person name="Gohl D.M."/>
            <person name="Silverstein K.A.T."/>
            <person name="Koren S."/>
            <person name="Bechman K.B."/>
            <person name="Herman A."/>
            <person name="Abrahante J.E."/>
            <person name="Garbe J."/>
        </authorList>
    </citation>
    <scope>NUCLEOTIDE SEQUENCE</scope>
    <source>
        <strain evidence="1">Duluth1</strain>
        <tissue evidence="1">Whole animal</tissue>
    </source>
</reference>
<name>A0A9D4GSU4_DREPO</name>
<organism evidence="1 2">
    <name type="scientific">Dreissena polymorpha</name>
    <name type="common">Zebra mussel</name>
    <name type="synonym">Mytilus polymorpha</name>
    <dbReference type="NCBI Taxonomy" id="45954"/>
    <lineage>
        <taxon>Eukaryota</taxon>
        <taxon>Metazoa</taxon>
        <taxon>Spiralia</taxon>
        <taxon>Lophotrochozoa</taxon>
        <taxon>Mollusca</taxon>
        <taxon>Bivalvia</taxon>
        <taxon>Autobranchia</taxon>
        <taxon>Heteroconchia</taxon>
        <taxon>Euheterodonta</taxon>
        <taxon>Imparidentia</taxon>
        <taxon>Neoheterodontei</taxon>
        <taxon>Myida</taxon>
        <taxon>Dreissenoidea</taxon>
        <taxon>Dreissenidae</taxon>
        <taxon>Dreissena</taxon>
    </lineage>
</organism>
<proteinExistence type="predicted"/>
<evidence type="ECO:0000313" key="1">
    <source>
        <dbReference type="EMBL" id="KAH3822297.1"/>
    </source>
</evidence>
<accession>A0A9D4GSU4</accession>
<dbReference type="EMBL" id="JAIWYP010000005">
    <property type="protein sequence ID" value="KAH3822297.1"/>
    <property type="molecule type" value="Genomic_DNA"/>
</dbReference>
<protein>
    <submittedName>
        <fullName evidence="1">Uncharacterized protein</fullName>
    </submittedName>
</protein>
<comment type="caution">
    <text evidence="1">The sequence shown here is derived from an EMBL/GenBank/DDBJ whole genome shotgun (WGS) entry which is preliminary data.</text>
</comment>
<reference evidence="1" key="1">
    <citation type="journal article" date="2019" name="bioRxiv">
        <title>The Genome of the Zebra Mussel, Dreissena polymorpha: A Resource for Invasive Species Research.</title>
        <authorList>
            <person name="McCartney M.A."/>
            <person name="Auch B."/>
            <person name="Kono T."/>
            <person name="Mallez S."/>
            <person name="Zhang Y."/>
            <person name="Obille A."/>
            <person name="Becker A."/>
            <person name="Abrahante J.E."/>
            <person name="Garbe J."/>
            <person name="Badalamenti J.P."/>
            <person name="Herman A."/>
            <person name="Mangelson H."/>
            <person name="Liachko I."/>
            <person name="Sullivan S."/>
            <person name="Sone E.D."/>
            <person name="Koren S."/>
            <person name="Silverstein K.A.T."/>
            <person name="Beckman K.B."/>
            <person name="Gohl D.M."/>
        </authorList>
    </citation>
    <scope>NUCLEOTIDE SEQUENCE</scope>
    <source>
        <strain evidence="1">Duluth1</strain>
        <tissue evidence="1">Whole animal</tissue>
    </source>
</reference>
<keyword evidence="2" id="KW-1185">Reference proteome</keyword>
<sequence>MKKKRIQKPNLNVRNCLNSKKGKVQRIKLKDNPRENQYLRKLQIHQKLFRRGCIFTEDAKGFG</sequence>
<evidence type="ECO:0000313" key="2">
    <source>
        <dbReference type="Proteomes" id="UP000828390"/>
    </source>
</evidence>